<reference evidence="1 2" key="1">
    <citation type="journal article" date="2023" name="Sci. Data">
        <title>Genome assembly of the Korean intertidal mud-creeper Batillaria attramentaria.</title>
        <authorList>
            <person name="Patra A.K."/>
            <person name="Ho P.T."/>
            <person name="Jun S."/>
            <person name="Lee S.J."/>
            <person name="Kim Y."/>
            <person name="Won Y.J."/>
        </authorList>
    </citation>
    <scope>NUCLEOTIDE SEQUENCE [LARGE SCALE GENOMIC DNA]</scope>
    <source>
        <strain evidence="1">Wonlab-2016</strain>
    </source>
</reference>
<keyword evidence="2" id="KW-1185">Reference proteome</keyword>
<organism evidence="1 2">
    <name type="scientific">Batillaria attramentaria</name>
    <dbReference type="NCBI Taxonomy" id="370345"/>
    <lineage>
        <taxon>Eukaryota</taxon>
        <taxon>Metazoa</taxon>
        <taxon>Spiralia</taxon>
        <taxon>Lophotrochozoa</taxon>
        <taxon>Mollusca</taxon>
        <taxon>Gastropoda</taxon>
        <taxon>Caenogastropoda</taxon>
        <taxon>Sorbeoconcha</taxon>
        <taxon>Cerithioidea</taxon>
        <taxon>Batillariidae</taxon>
        <taxon>Batillaria</taxon>
    </lineage>
</organism>
<sequence>MQTALTLSVHEDSQTITSSDYEGLRTGDVGLASLYSTLTSNDDIRTEGGEGHVYDNTCDSATPAYSNVVRK</sequence>
<gene>
    <name evidence="1" type="ORF">BaRGS_00023226</name>
</gene>
<dbReference type="Proteomes" id="UP001519460">
    <property type="component" value="Unassembled WGS sequence"/>
</dbReference>
<proteinExistence type="predicted"/>
<evidence type="ECO:0000313" key="1">
    <source>
        <dbReference type="EMBL" id="KAK7485538.1"/>
    </source>
</evidence>
<protein>
    <submittedName>
        <fullName evidence="1">Uncharacterized protein</fullName>
    </submittedName>
</protein>
<evidence type="ECO:0000313" key="2">
    <source>
        <dbReference type="Proteomes" id="UP001519460"/>
    </source>
</evidence>
<dbReference type="AlphaFoldDB" id="A0ABD0KEJ1"/>
<dbReference type="EMBL" id="JACVVK020000193">
    <property type="protein sequence ID" value="KAK7485538.1"/>
    <property type="molecule type" value="Genomic_DNA"/>
</dbReference>
<name>A0ABD0KEJ1_9CAEN</name>
<accession>A0ABD0KEJ1</accession>
<comment type="caution">
    <text evidence="1">The sequence shown here is derived from an EMBL/GenBank/DDBJ whole genome shotgun (WGS) entry which is preliminary data.</text>
</comment>